<accession>A0AAW1QYJ9</accession>
<evidence type="ECO:0000313" key="5">
    <source>
        <dbReference type="Proteomes" id="UP001438707"/>
    </source>
</evidence>
<dbReference type="Proteomes" id="UP001438707">
    <property type="component" value="Unassembled WGS sequence"/>
</dbReference>
<dbReference type="GO" id="GO:0016117">
    <property type="term" value="P:carotenoid biosynthetic process"/>
    <property type="evidence" value="ECO:0007669"/>
    <property type="project" value="UniProtKB-KW"/>
</dbReference>
<comment type="caution">
    <text evidence="4">The sequence shown here is derived from an EMBL/GenBank/DDBJ whole genome shotgun (WGS) entry which is preliminary data.</text>
</comment>
<evidence type="ECO:0000256" key="3">
    <source>
        <dbReference type="ARBA" id="ARBA00022746"/>
    </source>
</evidence>
<name>A0AAW1QYJ9_9CHLO</name>
<dbReference type="GO" id="GO:0046905">
    <property type="term" value="F:15-cis-phytoene synthase activity"/>
    <property type="evidence" value="ECO:0007669"/>
    <property type="project" value="UniProtKB-EC"/>
</dbReference>
<keyword evidence="5" id="KW-1185">Reference proteome</keyword>
<dbReference type="SUPFAM" id="SSF48576">
    <property type="entry name" value="Terpenoid synthases"/>
    <property type="match status" value="1"/>
</dbReference>
<keyword evidence="3" id="KW-0125">Carotenoid biosynthesis</keyword>
<sequence>MLGREICHLQPGVDLRKRGSSLTAKAASAERGFASRASGEELKTAFAYCLQKVRKYDNDNFICSLQLKPELRAAVLALRAFNVETGLIGENVREQTLAQIRMQWWREAVNGMYRQTPHEHPVIQALTEVIAVKDLTRYRLQQIVTAREDDLLRIAPPASIADLEKYGRDTAAQLLLLQLEAADVRERAEVEHAALHLGQAQGITSLLRGTHYHAARRRSYLPTDLCKQEKVTHEQLFRGESSEALCNVVFEVASVAKGHLEEARRLRSSLPPIARLLMLPAVSVGLYLDALESSNFDAFAQKILKGAYSPLWHQASVKFSSLKGTY</sequence>
<dbReference type="Gene3D" id="1.10.600.10">
    <property type="entry name" value="Farnesyl Diphosphate Synthase"/>
    <property type="match status" value="1"/>
</dbReference>
<evidence type="ECO:0000256" key="1">
    <source>
        <dbReference type="ARBA" id="ARBA00001805"/>
    </source>
</evidence>
<dbReference type="Pfam" id="PF00494">
    <property type="entry name" value="SQS_PSY"/>
    <property type="match status" value="1"/>
</dbReference>
<dbReference type="InterPro" id="IPR008949">
    <property type="entry name" value="Isoprenoid_synthase_dom_sf"/>
</dbReference>
<proteinExistence type="predicted"/>
<evidence type="ECO:0000256" key="2">
    <source>
        <dbReference type="ARBA" id="ARBA00012396"/>
    </source>
</evidence>
<protein>
    <recommendedName>
        <fullName evidence="2">15-cis-phytoene synthase</fullName>
        <ecNumber evidence="2">2.5.1.32</ecNumber>
    </recommendedName>
</protein>
<dbReference type="AlphaFoldDB" id="A0AAW1QYJ9"/>
<dbReference type="PANTHER" id="PTHR31480">
    <property type="entry name" value="BIFUNCTIONAL LYCOPENE CYCLASE/PHYTOENE SYNTHASE"/>
    <property type="match status" value="1"/>
</dbReference>
<gene>
    <name evidence="4" type="ORF">WJX74_004972</name>
</gene>
<evidence type="ECO:0000313" key="4">
    <source>
        <dbReference type="EMBL" id="KAK9826604.1"/>
    </source>
</evidence>
<dbReference type="EC" id="2.5.1.32" evidence="2"/>
<dbReference type="InterPro" id="IPR002060">
    <property type="entry name" value="Squ/phyt_synthse"/>
</dbReference>
<comment type="catalytic activity">
    <reaction evidence="1">
        <text>2 (2E,6E,10E)-geranylgeranyl diphosphate = 15-cis-phytoene + 2 diphosphate</text>
        <dbReference type="Rhea" id="RHEA:34475"/>
        <dbReference type="ChEBI" id="CHEBI:27787"/>
        <dbReference type="ChEBI" id="CHEBI:33019"/>
        <dbReference type="ChEBI" id="CHEBI:58756"/>
        <dbReference type="EC" id="2.5.1.32"/>
    </reaction>
</comment>
<reference evidence="4 5" key="1">
    <citation type="journal article" date="2024" name="Nat. Commun.">
        <title>Phylogenomics reveals the evolutionary origins of lichenization in chlorophyte algae.</title>
        <authorList>
            <person name="Puginier C."/>
            <person name="Libourel C."/>
            <person name="Otte J."/>
            <person name="Skaloud P."/>
            <person name="Haon M."/>
            <person name="Grisel S."/>
            <person name="Petersen M."/>
            <person name="Berrin J.G."/>
            <person name="Delaux P.M."/>
            <person name="Dal Grande F."/>
            <person name="Keller J."/>
        </authorList>
    </citation>
    <scope>NUCLEOTIDE SEQUENCE [LARGE SCALE GENOMIC DNA]</scope>
    <source>
        <strain evidence="4 5">SAG 2145</strain>
    </source>
</reference>
<organism evidence="4 5">
    <name type="scientific">Apatococcus lobatus</name>
    <dbReference type="NCBI Taxonomy" id="904363"/>
    <lineage>
        <taxon>Eukaryota</taxon>
        <taxon>Viridiplantae</taxon>
        <taxon>Chlorophyta</taxon>
        <taxon>core chlorophytes</taxon>
        <taxon>Trebouxiophyceae</taxon>
        <taxon>Chlorellales</taxon>
        <taxon>Chlorellaceae</taxon>
        <taxon>Apatococcus</taxon>
    </lineage>
</organism>
<dbReference type="EMBL" id="JALJOS010000020">
    <property type="protein sequence ID" value="KAK9826604.1"/>
    <property type="molecule type" value="Genomic_DNA"/>
</dbReference>